<dbReference type="EMBL" id="VCPD01000001">
    <property type="protein sequence ID" value="TMV09604.1"/>
    <property type="molecule type" value="Genomic_DNA"/>
</dbReference>
<keyword evidence="1" id="KW-1133">Transmembrane helix</keyword>
<gene>
    <name evidence="2" type="ORF">FGK63_00610</name>
</gene>
<dbReference type="RefSeq" id="WP_138839663.1">
    <property type="nucleotide sequence ID" value="NZ_VCPD01000001.1"/>
</dbReference>
<feature type="transmembrane region" description="Helical" evidence="1">
    <location>
        <begin position="19"/>
        <end position="39"/>
    </location>
</feature>
<protein>
    <submittedName>
        <fullName evidence="2">Uncharacterized protein</fullName>
    </submittedName>
</protein>
<proteinExistence type="predicted"/>
<comment type="caution">
    <text evidence="2">The sequence shown here is derived from an EMBL/GenBank/DDBJ whole genome shotgun (WGS) entry which is preliminary data.</text>
</comment>
<keyword evidence="3" id="KW-1185">Reference proteome</keyword>
<feature type="transmembrane region" description="Helical" evidence="1">
    <location>
        <begin position="59"/>
        <end position="84"/>
    </location>
</feature>
<feature type="transmembrane region" description="Helical" evidence="1">
    <location>
        <begin position="156"/>
        <end position="176"/>
    </location>
</feature>
<accession>A0ABY2X2K0</accession>
<organism evidence="2 3">
    <name type="scientific">Ruegeria sediminis</name>
    <dbReference type="NCBI Taxonomy" id="2583820"/>
    <lineage>
        <taxon>Bacteria</taxon>
        <taxon>Pseudomonadati</taxon>
        <taxon>Pseudomonadota</taxon>
        <taxon>Alphaproteobacteria</taxon>
        <taxon>Rhodobacterales</taxon>
        <taxon>Roseobacteraceae</taxon>
        <taxon>Ruegeria</taxon>
    </lineage>
</organism>
<evidence type="ECO:0000313" key="3">
    <source>
        <dbReference type="Proteomes" id="UP001193035"/>
    </source>
</evidence>
<reference evidence="2 3" key="1">
    <citation type="submission" date="2019-05" db="EMBL/GenBank/DDBJ databases">
        <title>Ruegeria sp. nov., isolated from tidal flat.</title>
        <authorList>
            <person name="Kim W."/>
        </authorList>
    </citation>
    <scope>NUCLEOTIDE SEQUENCE [LARGE SCALE GENOMIC DNA]</scope>
    <source>
        <strain evidence="2 3">CAU 1488</strain>
    </source>
</reference>
<evidence type="ECO:0000313" key="2">
    <source>
        <dbReference type="EMBL" id="TMV09604.1"/>
    </source>
</evidence>
<keyword evidence="1" id="KW-0812">Transmembrane</keyword>
<keyword evidence="1" id="KW-0472">Membrane</keyword>
<evidence type="ECO:0000256" key="1">
    <source>
        <dbReference type="SAM" id="Phobius"/>
    </source>
</evidence>
<name>A0ABY2X2K0_9RHOB</name>
<sequence>MPLTTAIEHENLTKTRKSLFFAIVFTFAVANAELLSNQISVFGLEISVVQSDLVAFGQLVVIFLLSIFFLHSLVTVFEAISTLIKRVNERWNKRSMAEIERINNEMFPDPSLGHEDPYGHLEAWEYQHMMENQKRAKREDIAATVVDVAVGFRNFVLEYLLVLVAALFALINPKIIETAVQHWQSF</sequence>
<dbReference type="Proteomes" id="UP001193035">
    <property type="component" value="Unassembled WGS sequence"/>
</dbReference>